<feature type="transmembrane region" description="Helical" evidence="1">
    <location>
        <begin position="144"/>
        <end position="168"/>
    </location>
</feature>
<dbReference type="KEGG" id="dgi:Desgi_2347"/>
<dbReference type="PANTHER" id="PTHR43471">
    <property type="entry name" value="ABC TRANSPORTER PERMEASE"/>
    <property type="match status" value="1"/>
</dbReference>
<sequence length="277" mass="30075">MLAIIKITFREALGRKVVLISLLLAAAFLGLYGTGVHFVAKDLTRDPNPMLEQMIYPQLLSFGLYFGGFIISFLSIFSAAGAIASEIDSGIIQTIVPKPVRRYEIVVGKFLGIGLFLALYAAAFFIVISMLIHLKTGLELTGQWHALALFALQPVVLLAVTLCGSTVLSTMANGVIMFMLYAIAIIGGVVEQIGWLINNIALQQTGIVASLIMPVDALYRKIVHLLISPTGNPLQAIQQMGPFGSMSEPSVWMVVYAVLYVVFFTGLAVYLFGKRDI</sequence>
<dbReference type="GO" id="GO:0140359">
    <property type="term" value="F:ABC-type transporter activity"/>
    <property type="evidence" value="ECO:0007669"/>
    <property type="project" value="InterPro"/>
</dbReference>
<evidence type="ECO:0000256" key="1">
    <source>
        <dbReference type="SAM" id="Phobius"/>
    </source>
</evidence>
<feature type="transmembrane region" description="Helical" evidence="1">
    <location>
        <begin position="105"/>
        <end position="132"/>
    </location>
</feature>
<dbReference type="GO" id="GO:0005886">
    <property type="term" value="C:plasma membrane"/>
    <property type="evidence" value="ECO:0007669"/>
    <property type="project" value="UniProtKB-SubCell"/>
</dbReference>
<feature type="transmembrane region" description="Helical" evidence="1">
    <location>
        <begin position="250"/>
        <end position="272"/>
    </location>
</feature>
<dbReference type="EMBL" id="CP003273">
    <property type="protein sequence ID" value="AGL01763.1"/>
    <property type="molecule type" value="Genomic_DNA"/>
</dbReference>
<feature type="transmembrane region" description="Helical" evidence="1">
    <location>
        <begin position="17"/>
        <end position="40"/>
    </location>
</feature>
<keyword evidence="1" id="KW-0812">Transmembrane</keyword>
<gene>
    <name evidence="2" type="ORF">Desgi_2347</name>
</gene>
<keyword evidence="1" id="KW-1133">Transmembrane helix</keyword>
<evidence type="ECO:0000313" key="3">
    <source>
        <dbReference type="Proteomes" id="UP000013520"/>
    </source>
</evidence>
<accession>R4KEZ6</accession>
<feature type="transmembrane region" description="Helical" evidence="1">
    <location>
        <begin position="60"/>
        <end position="84"/>
    </location>
</feature>
<dbReference type="STRING" id="767817.Desgi_2347"/>
<dbReference type="Pfam" id="PF12679">
    <property type="entry name" value="ABC2_membrane_2"/>
    <property type="match status" value="1"/>
</dbReference>
<proteinExistence type="predicted"/>
<dbReference type="AlphaFoldDB" id="R4KEZ6"/>
<dbReference type="OrthoDB" id="5146022at2"/>
<keyword evidence="1" id="KW-0472">Membrane</keyword>
<dbReference type="eggNOG" id="COG1277">
    <property type="taxonomic scope" value="Bacteria"/>
</dbReference>
<organism evidence="2 3">
    <name type="scientific">Desulfoscipio gibsoniae DSM 7213</name>
    <dbReference type="NCBI Taxonomy" id="767817"/>
    <lineage>
        <taxon>Bacteria</taxon>
        <taxon>Bacillati</taxon>
        <taxon>Bacillota</taxon>
        <taxon>Clostridia</taxon>
        <taxon>Eubacteriales</taxon>
        <taxon>Desulfallaceae</taxon>
        <taxon>Desulfoscipio</taxon>
    </lineage>
</organism>
<reference evidence="2 3" key="1">
    <citation type="submission" date="2012-01" db="EMBL/GenBank/DDBJ databases">
        <title>Complete sequence of Desulfotomaculum gibsoniae DSM 7213.</title>
        <authorList>
            <consortium name="US DOE Joint Genome Institute"/>
            <person name="Lucas S."/>
            <person name="Han J."/>
            <person name="Lapidus A."/>
            <person name="Cheng J.-F."/>
            <person name="Goodwin L."/>
            <person name="Pitluck S."/>
            <person name="Peters L."/>
            <person name="Ovchinnikova G."/>
            <person name="Teshima H."/>
            <person name="Detter J.C."/>
            <person name="Han C."/>
            <person name="Tapia R."/>
            <person name="Land M."/>
            <person name="Hauser L."/>
            <person name="Kyrpides N."/>
            <person name="Ivanova N."/>
            <person name="Pagani I."/>
            <person name="Parshina S."/>
            <person name="Plugge C."/>
            <person name="Muyzer G."/>
            <person name="Kuever J."/>
            <person name="Ivanova A."/>
            <person name="Nazina T."/>
            <person name="Klenk H.-P."/>
            <person name="Brambilla E."/>
            <person name="Spring S."/>
            <person name="Stams A.F."/>
            <person name="Woyke T."/>
        </authorList>
    </citation>
    <scope>NUCLEOTIDE SEQUENCE [LARGE SCALE GENOMIC DNA]</scope>
    <source>
        <strain evidence="2 3">DSM 7213</strain>
    </source>
</reference>
<name>R4KEZ6_9FIRM</name>
<evidence type="ECO:0000313" key="2">
    <source>
        <dbReference type="EMBL" id="AGL01763.1"/>
    </source>
</evidence>
<feature type="transmembrane region" description="Helical" evidence="1">
    <location>
        <begin position="175"/>
        <end position="197"/>
    </location>
</feature>
<dbReference type="Proteomes" id="UP000013520">
    <property type="component" value="Chromosome"/>
</dbReference>
<protein>
    <submittedName>
        <fullName evidence="2">ABC-type transport system involved in multi-copper enzyme maturation, permease component</fullName>
    </submittedName>
</protein>
<dbReference type="RefSeq" id="WP_006523005.1">
    <property type="nucleotide sequence ID" value="NC_021184.1"/>
</dbReference>
<keyword evidence="3" id="KW-1185">Reference proteome</keyword>
<dbReference type="HOGENOM" id="CLU_081568_0_0_9"/>